<dbReference type="InterPro" id="IPR008775">
    <property type="entry name" value="Phytyl_CoA_dOase-like"/>
</dbReference>
<accession>A0A3L8PV41</accession>
<sequence length="297" mass="33634">MSLTQEQISHYCHQGYLCPLEAFSEEEAKQLRAELESIEASQGKVLDRGQCNKSYLLFNWADKIVHHPQILDQVESLIGSDILCYMSNLFIKEPHSDRFVSMHQDAQYWGVEADDVVTVWLALSPATEASGAMKILPASHHTLLEQANTYAKGNLLTRGQTIAESELEGKPHVFLELQPGQMSLHHFKLIHGSAPNTTDDRRIGLAIRYVNANAKKVGLPESAMLVRGENKGNFLLEKRINGLSDKQKRRQHASALRKQIRNIFQPSSNTGFGERLRLQIMKRVALTMSYWLTLKSW</sequence>
<dbReference type="Gene3D" id="2.60.120.620">
    <property type="entry name" value="q2cbj1_9rhob like domain"/>
    <property type="match status" value="1"/>
</dbReference>
<proteinExistence type="predicted"/>
<dbReference type="AlphaFoldDB" id="A0A3L8PV41"/>
<comment type="caution">
    <text evidence="2">The sequence shown here is derived from an EMBL/GenBank/DDBJ whole genome shotgun (WGS) entry which is preliminary data.</text>
</comment>
<dbReference type="Proteomes" id="UP000281474">
    <property type="component" value="Unassembled WGS sequence"/>
</dbReference>
<dbReference type="PANTHER" id="PTHR20883:SF48">
    <property type="entry name" value="ECTOINE DIOXYGENASE"/>
    <property type="match status" value="1"/>
</dbReference>
<dbReference type="PANTHER" id="PTHR20883">
    <property type="entry name" value="PHYTANOYL-COA DIOXYGENASE DOMAIN CONTAINING 1"/>
    <property type="match status" value="1"/>
</dbReference>
<organism evidence="2 3">
    <name type="scientific">Parashewanella curva</name>
    <dbReference type="NCBI Taxonomy" id="2338552"/>
    <lineage>
        <taxon>Bacteria</taxon>
        <taxon>Pseudomonadati</taxon>
        <taxon>Pseudomonadota</taxon>
        <taxon>Gammaproteobacteria</taxon>
        <taxon>Alteromonadales</taxon>
        <taxon>Shewanellaceae</taxon>
        <taxon>Parashewanella</taxon>
    </lineage>
</organism>
<keyword evidence="3" id="KW-1185">Reference proteome</keyword>
<evidence type="ECO:0000313" key="3">
    <source>
        <dbReference type="Proteomes" id="UP000281474"/>
    </source>
</evidence>
<dbReference type="GO" id="GO:0005506">
    <property type="term" value="F:iron ion binding"/>
    <property type="evidence" value="ECO:0007669"/>
    <property type="project" value="UniProtKB-ARBA"/>
</dbReference>
<evidence type="ECO:0000256" key="1">
    <source>
        <dbReference type="ARBA" id="ARBA00001954"/>
    </source>
</evidence>
<comment type="cofactor">
    <cofactor evidence="1">
        <name>Fe(2+)</name>
        <dbReference type="ChEBI" id="CHEBI:29033"/>
    </cofactor>
</comment>
<name>A0A3L8PV41_9GAMM</name>
<keyword evidence="2" id="KW-0223">Dioxygenase</keyword>
<reference evidence="2 3" key="1">
    <citation type="submission" date="2018-09" db="EMBL/GenBank/DDBJ databases">
        <title>Phylogeny of the Shewanellaceae, and recommendation for two new genera, Pseudoshewanella and Parashewanella.</title>
        <authorList>
            <person name="Wang G."/>
        </authorList>
    </citation>
    <scope>NUCLEOTIDE SEQUENCE [LARGE SCALE GENOMIC DNA]</scope>
    <source>
        <strain evidence="2 3">C51</strain>
    </source>
</reference>
<protein>
    <submittedName>
        <fullName evidence="2">Phytanoyl-CoA dioxygenase</fullName>
    </submittedName>
</protein>
<dbReference type="Pfam" id="PF05721">
    <property type="entry name" value="PhyH"/>
    <property type="match status" value="1"/>
</dbReference>
<dbReference type="EMBL" id="QZEI01000041">
    <property type="protein sequence ID" value="RLV59210.1"/>
    <property type="molecule type" value="Genomic_DNA"/>
</dbReference>
<gene>
    <name evidence="2" type="ORF">D5018_13420</name>
</gene>
<dbReference type="SUPFAM" id="SSF51197">
    <property type="entry name" value="Clavaminate synthase-like"/>
    <property type="match status" value="1"/>
</dbReference>
<dbReference type="RefSeq" id="WP_121839509.1">
    <property type="nucleotide sequence ID" value="NZ_ML014790.1"/>
</dbReference>
<dbReference type="OrthoDB" id="9791262at2"/>
<dbReference type="GO" id="GO:0016706">
    <property type="term" value="F:2-oxoglutarate-dependent dioxygenase activity"/>
    <property type="evidence" value="ECO:0007669"/>
    <property type="project" value="UniProtKB-ARBA"/>
</dbReference>
<evidence type="ECO:0000313" key="2">
    <source>
        <dbReference type="EMBL" id="RLV59210.1"/>
    </source>
</evidence>
<keyword evidence="2" id="KW-0560">Oxidoreductase</keyword>